<evidence type="ECO:0000256" key="2">
    <source>
        <dbReference type="ARBA" id="ARBA00007801"/>
    </source>
</evidence>
<feature type="domain" description="FAD-binding" evidence="5">
    <location>
        <begin position="1"/>
        <end position="228"/>
    </location>
</feature>
<dbReference type="EMBL" id="LFJJ01000229">
    <property type="protein sequence ID" value="KND57627.1"/>
    <property type="molecule type" value="Genomic_DNA"/>
</dbReference>
<dbReference type="AlphaFoldDB" id="A0A0L0M4S2"/>
<dbReference type="Pfam" id="PF01494">
    <property type="entry name" value="FAD_binding_3"/>
    <property type="match status" value="1"/>
</dbReference>
<evidence type="ECO:0000256" key="3">
    <source>
        <dbReference type="ARBA" id="ARBA00022630"/>
    </source>
</evidence>
<evidence type="ECO:0000313" key="7">
    <source>
        <dbReference type="Proteomes" id="UP000036959"/>
    </source>
</evidence>
<keyword evidence="3" id="KW-0285">Flavoprotein</keyword>
<dbReference type="InterPro" id="IPR050641">
    <property type="entry name" value="RIFMO-like"/>
</dbReference>
<dbReference type="SUPFAM" id="SSF51905">
    <property type="entry name" value="FAD/NAD(P)-binding domain"/>
    <property type="match status" value="1"/>
</dbReference>
<organism evidence="6 7">
    <name type="scientific">Candidatus Burkholderia verschuerenii</name>
    <dbReference type="NCBI Taxonomy" id="242163"/>
    <lineage>
        <taxon>Bacteria</taxon>
        <taxon>Pseudomonadati</taxon>
        <taxon>Pseudomonadota</taxon>
        <taxon>Betaproteobacteria</taxon>
        <taxon>Burkholderiales</taxon>
        <taxon>Burkholderiaceae</taxon>
        <taxon>Burkholderia</taxon>
    </lineage>
</organism>
<comment type="cofactor">
    <cofactor evidence="1">
        <name>FAD</name>
        <dbReference type="ChEBI" id="CHEBI:57692"/>
    </cofactor>
</comment>
<protein>
    <submittedName>
        <fullName evidence="6">Oxygenase-like protein</fullName>
    </submittedName>
</protein>
<dbReference type="Gene3D" id="3.50.50.60">
    <property type="entry name" value="FAD/NAD(P)-binding domain"/>
    <property type="match status" value="2"/>
</dbReference>
<dbReference type="PATRIC" id="fig|242163.4.peg.3254"/>
<dbReference type="NCBIfam" id="NF004832">
    <property type="entry name" value="PRK06184.1"/>
    <property type="match status" value="1"/>
</dbReference>
<comment type="similarity">
    <text evidence="2">Belongs to the PheA/TfdB FAD monooxygenase family.</text>
</comment>
<dbReference type="PRINTS" id="PR00420">
    <property type="entry name" value="RNGMNOXGNASE"/>
</dbReference>
<dbReference type="GO" id="GO:0016709">
    <property type="term" value="F:oxidoreductase activity, acting on paired donors, with incorporation or reduction of molecular oxygen, NAD(P)H as one donor, and incorporation of one atom of oxygen"/>
    <property type="evidence" value="ECO:0007669"/>
    <property type="project" value="UniProtKB-ARBA"/>
</dbReference>
<sequence length="387" mass="41661">MRERLAELGHRVEFGCALVGIEQDDDHVAATIDSASGPQTVRARYLIGADGGRSFVRSTLDIDFPGKTLGVRAVVADVLLTGLSRDAWHRFNSGSTARQMSLCPLAGTAMFQLQAPVPLEGEVDLTASALTAMIADRTGRDDIRIESVSWASAYNMNARLADRYRAGRVFLIGDAAHIHPPTGGQGLNTSVQDAYNLGWKLAAAIGGAADALLDSYEAERRPIAADMLGLSTKLLDAMKHGEFRRGREVHQLDIGYRASSLAMPCADRVDGVLPGDRAPDAPIRRASGLPTRIFELLKGTHWTLIGHDVERDSIAPRRGLRIHTFGARGDLIDDAGHFCAAYALRSGDWLLVRPDGYIGAIVANERLAALEDYLRDIGLASTDGGAR</sequence>
<evidence type="ECO:0000256" key="4">
    <source>
        <dbReference type="ARBA" id="ARBA00022827"/>
    </source>
</evidence>
<keyword evidence="4" id="KW-0274">FAD</keyword>
<evidence type="ECO:0000259" key="5">
    <source>
        <dbReference type="Pfam" id="PF01494"/>
    </source>
</evidence>
<gene>
    <name evidence="6" type="ORF">BVER_02287</name>
</gene>
<comment type="caution">
    <text evidence="6">The sequence shown here is derived from an EMBL/GenBank/DDBJ whole genome shotgun (WGS) entry which is preliminary data.</text>
</comment>
<dbReference type="GO" id="GO:0071949">
    <property type="term" value="F:FAD binding"/>
    <property type="evidence" value="ECO:0007669"/>
    <property type="project" value="InterPro"/>
</dbReference>
<dbReference type="InterPro" id="IPR036249">
    <property type="entry name" value="Thioredoxin-like_sf"/>
</dbReference>
<dbReference type="Pfam" id="PF21274">
    <property type="entry name" value="Rng_hyd_C"/>
    <property type="match status" value="1"/>
</dbReference>
<keyword evidence="7" id="KW-1185">Reference proteome</keyword>
<dbReference type="Gene3D" id="3.40.30.120">
    <property type="match status" value="1"/>
</dbReference>
<dbReference type="InterPro" id="IPR036188">
    <property type="entry name" value="FAD/NAD-bd_sf"/>
</dbReference>
<dbReference type="Proteomes" id="UP000036959">
    <property type="component" value="Unassembled WGS sequence"/>
</dbReference>
<proteinExistence type="inferred from homology"/>
<name>A0A0L0M4S2_9BURK</name>
<evidence type="ECO:0000256" key="1">
    <source>
        <dbReference type="ARBA" id="ARBA00001974"/>
    </source>
</evidence>
<reference evidence="7" key="1">
    <citation type="submission" date="2015-06" db="EMBL/GenBank/DDBJ databases">
        <title>Comparative genomics of Burkholderia leaf nodule symbionts.</title>
        <authorList>
            <person name="Carlier A."/>
            <person name="Eberl L."/>
            <person name="Pinto-Carbo M."/>
        </authorList>
    </citation>
    <scope>NUCLEOTIDE SEQUENCE [LARGE SCALE GENOMIC DNA]</scope>
    <source>
        <strain evidence="7">UZHbot4</strain>
    </source>
</reference>
<dbReference type="InterPro" id="IPR002938">
    <property type="entry name" value="FAD-bd"/>
</dbReference>
<dbReference type="PANTHER" id="PTHR43004:SF19">
    <property type="entry name" value="BINDING MONOOXYGENASE, PUTATIVE (JCVI)-RELATED"/>
    <property type="match status" value="1"/>
</dbReference>
<dbReference type="PANTHER" id="PTHR43004">
    <property type="entry name" value="TRK SYSTEM POTASSIUM UPTAKE PROTEIN"/>
    <property type="match status" value="1"/>
</dbReference>
<evidence type="ECO:0000313" key="6">
    <source>
        <dbReference type="EMBL" id="KND57627.1"/>
    </source>
</evidence>
<dbReference type="SUPFAM" id="SSF52833">
    <property type="entry name" value="Thioredoxin-like"/>
    <property type="match status" value="1"/>
</dbReference>
<accession>A0A0L0M4S2</accession>